<comment type="caution">
    <text evidence="2">The sequence shown here is derived from an EMBL/GenBank/DDBJ whole genome shotgun (WGS) entry which is preliminary data.</text>
</comment>
<gene>
    <name evidence="2" type="ORF">R1flu_000624</name>
</gene>
<name>A0ABD1Y538_9MARC</name>
<sequence>MEGQREKEGSPEESPEQKDKEENGNASMELEVTEDQFTTFDEAEKALSRLVSSRDQEEALRLSCVNGSRLDGAEGRKYYHPEGEGPQQDERIEGAGTKSLTGNEAETMAPGKVLPVRTS</sequence>
<feature type="region of interest" description="Disordered" evidence="1">
    <location>
        <begin position="1"/>
        <end position="33"/>
    </location>
</feature>
<feature type="region of interest" description="Disordered" evidence="1">
    <location>
        <begin position="70"/>
        <end position="119"/>
    </location>
</feature>
<organism evidence="2 3">
    <name type="scientific">Riccia fluitans</name>
    <dbReference type="NCBI Taxonomy" id="41844"/>
    <lineage>
        <taxon>Eukaryota</taxon>
        <taxon>Viridiplantae</taxon>
        <taxon>Streptophyta</taxon>
        <taxon>Embryophyta</taxon>
        <taxon>Marchantiophyta</taxon>
        <taxon>Marchantiopsida</taxon>
        <taxon>Marchantiidae</taxon>
        <taxon>Marchantiales</taxon>
        <taxon>Ricciaceae</taxon>
        <taxon>Riccia</taxon>
    </lineage>
</organism>
<evidence type="ECO:0000256" key="1">
    <source>
        <dbReference type="SAM" id="MobiDB-lite"/>
    </source>
</evidence>
<dbReference type="Proteomes" id="UP001605036">
    <property type="component" value="Unassembled WGS sequence"/>
</dbReference>
<feature type="compositionally biased region" description="Basic and acidic residues" evidence="1">
    <location>
        <begin position="1"/>
        <end position="23"/>
    </location>
</feature>
<feature type="compositionally biased region" description="Basic and acidic residues" evidence="1">
    <location>
        <begin position="71"/>
        <end position="93"/>
    </location>
</feature>
<keyword evidence="3" id="KW-1185">Reference proteome</keyword>
<proteinExistence type="predicted"/>
<accession>A0ABD1Y538</accession>
<dbReference type="AlphaFoldDB" id="A0ABD1Y538"/>
<protein>
    <submittedName>
        <fullName evidence="2">Uncharacterized protein</fullName>
    </submittedName>
</protein>
<evidence type="ECO:0000313" key="3">
    <source>
        <dbReference type="Proteomes" id="UP001605036"/>
    </source>
</evidence>
<reference evidence="2 3" key="1">
    <citation type="submission" date="2024-09" db="EMBL/GenBank/DDBJ databases">
        <title>Chromosome-scale assembly of Riccia fluitans.</title>
        <authorList>
            <person name="Paukszto L."/>
            <person name="Sawicki J."/>
            <person name="Karawczyk K."/>
            <person name="Piernik-Szablinska J."/>
            <person name="Szczecinska M."/>
            <person name="Mazdziarz M."/>
        </authorList>
    </citation>
    <scope>NUCLEOTIDE SEQUENCE [LARGE SCALE GENOMIC DNA]</scope>
    <source>
        <strain evidence="2">Rf_01</strain>
        <tissue evidence="2">Aerial parts of the thallus</tissue>
    </source>
</reference>
<evidence type="ECO:0000313" key="2">
    <source>
        <dbReference type="EMBL" id="KAL2620419.1"/>
    </source>
</evidence>
<dbReference type="EMBL" id="JBHFFA010000006">
    <property type="protein sequence ID" value="KAL2620419.1"/>
    <property type="molecule type" value="Genomic_DNA"/>
</dbReference>